<dbReference type="SUPFAM" id="SSF48452">
    <property type="entry name" value="TPR-like"/>
    <property type="match status" value="1"/>
</dbReference>
<dbReference type="Gene3D" id="1.25.40.10">
    <property type="entry name" value="Tetratricopeptide repeat domain"/>
    <property type="match status" value="1"/>
</dbReference>
<evidence type="ECO:0000256" key="1">
    <source>
        <dbReference type="SAM" id="Phobius"/>
    </source>
</evidence>
<dbReference type="Proteomes" id="UP000253727">
    <property type="component" value="Unassembled WGS sequence"/>
</dbReference>
<protein>
    <submittedName>
        <fullName evidence="2">Cytochrome c-type bioproteinis protein CycH</fullName>
    </submittedName>
</protein>
<evidence type="ECO:0000313" key="3">
    <source>
        <dbReference type="Proteomes" id="UP000253727"/>
    </source>
</evidence>
<comment type="caution">
    <text evidence="2">The sequence shown here is derived from an EMBL/GenBank/DDBJ whole genome shotgun (WGS) entry which is preliminary data.</text>
</comment>
<dbReference type="EMBL" id="QBKA01000002">
    <property type="protein sequence ID" value="RDC60323.1"/>
    <property type="molecule type" value="Genomic_DNA"/>
</dbReference>
<dbReference type="InterPro" id="IPR011990">
    <property type="entry name" value="TPR-like_helical_dom_sf"/>
</dbReference>
<dbReference type="RefSeq" id="WP_115366513.1">
    <property type="nucleotide sequence ID" value="NZ_QBKA01000002.1"/>
</dbReference>
<dbReference type="Pfam" id="PF14559">
    <property type="entry name" value="TPR_19"/>
    <property type="match status" value="1"/>
</dbReference>
<evidence type="ECO:0000313" key="2">
    <source>
        <dbReference type="EMBL" id="RDC60323.1"/>
    </source>
</evidence>
<reference evidence="2 3" key="1">
    <citation type="submission" date="2018-04" db="EMBL/GenBank/DDBJ databases">
        <title>Altererythrobacter sp. HME9302 genome sequencing and assembly.</title>
        <authorList>
            <person name="Kang H."/>
            <person name="Kim H."/>
            <person name="Joh K."/>
        </authorList>
    </citation>
    <scope>NUCLEOTIDE SEQUENCE [LARGE SCALE GENOMIC DNA]</scope>
    <source>
        <strain evidence="2 3">HME9302</strain>
    </source>
</reference>
<organism evidence="2 3">
    <name type="scientific">Alteripontixanthobacter maritimus</name>
    <dbReference type="NCBI Taxonomy" id="2161824"/>
    <lineage>
        <taxon>Bacteria</taxon>
        <taxon>Pseudomonadati</taxon>
        <taxon>Pseudomonadota</taxon>
        <taxon>Alphaproteobacteria</taxon>
        <taxon>Sphingomonadales</taxon>
        <taxon>Erythrobacteraceae</taxon>
        <taxon>Alteripontixanthobacter</taxon>
    </lineage>
</organism>
<dbReference type="OrthoDB" id="7390129at2"/>
<proteinExistence type="predicted"/>
<sequence length="220" mass="23330">MIWLPLILLLVVTMAGAILLLRLPKAVWTIFAAALVFGLAGYAWQGQPGRAGAPAQQDLAAPVDGEGMVAARRAMFSRGATPSRNIILSDGFARRGQYETAAGLLRREVRERPGNTEAWLALANALVGHADGQITPAARHAFARAEASDPAHPGAAYFAGVALIRKGDPAAARQLWADLLETAPADAEWRGELLQRLARLDALIAFTQAPTQGDSPATRP</sequence>
<keyword evidence="1" id="KW-0812">Transmembrane</keyword>
<keyword evidence="1" id="KW-0472">Membrane</keyword>
<name>A0A369Q612_9SPHN</name>
<accession>A0A369Q612</accession>
<gene>
    <name evidence="2" type="ORF">HME9302_01525</name>
</gene>
<dbReference type="AlphaFoldDB" id="A0A369Q612"/>
<keyword evidence="3" id="KW-1185">Reference proteome</keyword>
<keyword evidence="1" id="KW-1133">Transmembrane helix</keyword>
<feature type="transmembrane region" description="Helical" evidence="1">
    <location>
        <begin position="27"/>
        <end position="44"/>
    </location>
</feature>